<evidence type="ECO:0000256" key="1">
    <source>
        <dbReference type="SAM" id="MobiDB-lite"/>
    </source>
</evidence>
<dbReference type="EMBL" id="KN847986">
    <property type="protein sequence ID" value="KIR45842.1"/>
    <property type="molecule type" value="Genomic_DNA"/>
</dbReference>
<evidence type="ECO:0000313" key="2">
    <source>
        <dbReference type="EMBL" id="KIR45842.1"/>
    </source>
</evidence>
<accession>A0A0D0THB7</accession>
<organism evidence="2">
    <name type="scientific">Cryptococcus bacillisporus CA1280</name>
    <dbReference type="NCBI Taxonomy" id="1296109"/>
    <lineage>
        <taxon>Eukaryota</taxon>
        <taxon>Fungi</taxon>
        <taxon>Dikarya</taxon>
        <taxon>Basidiomycota</taxon>
        <taxon>Agaricomycotina</taxon>
        <taxon>Tremellomycetes</taxon>
        <taxon>Tremellales</taxon>
        <taxon>Cryptococcaceae</taxon>
        <taxon>Cryptococcus</taxon>
        <taxon>Cryptococcus gattii species complex</taxon>
    </lineage>
</organism>
<proteinExistence type="predicted"/>
<reference evidence="2" key="1">
    <citation type="submission" date="2015-01" db="EMBL/GenBank/DDBJ databases">
        <title>The Genome Sequence of Cryptococcus gattii CA1280.</title>
        <authorList>
            <consortium name="The Broad Institute Genomics Platform"/>
            <person name="Cuomo C."/>
            <person name="Litvintseva A."/>
            <person name="Chen Y."/>
            <person name="Heitman J."/>
            <person name="Sun S."/>
            <person name="Springer D."/>
            <person name="Dromer F."/>
            <person name="Young S."/>
            <person name="Zeng Q."/>
            <person name="Gargeya S."/>
            <person name="Abouelleil A."/>
            <person name="Alvarado L."/>
            <person name="Chapman S.B."/>
            <person name="Gainer-Dewar J."/>
            <person name="Goldberg J."/>
            <person name="Griggs A."/>
            <person name="Gujja S."/>
            <person name="Hansen M."/>
            <person name="Howarth C."/>
            <person name="Imamovic A."/>
            <person name="Larimer J."/>
            <person name="Murphy C."/>
            <person name="Naylor J."/>
            <person name="Pearson M."/>
            <person name="Priest M."/>
            <person name="Roberts A."/>
            <person name="Saif S."/>
            <person name="Shea T."/>
            <person name="Sykes S."/>
            <person name="Wortman J."/>
            <person name="Nusbaum C."/>
            <person name="Birren B."/>
        </authorList>
    </citation>
    <scope>NUCLEOTIDE SEQUENCE [LARGE SCALE GENOMIC DNA]</scope>
    <source>
        <strain evidence="2">CA1280</strain>
    </source>
</reference>
<feature type="compositionally biased region" description="Pro residues" evidence="1">
    <location>
        <begin position="58"/>
        <end position="67"/>
    </location>
</feature>
<sequence length="113" mass="12979">MRRQMQARTPAGIPIRNRNPDRLTSLARRAATTRTQPHRHTQQAQAVILMRNVSPAHDPTPTPPTTPREPSCLAGSRRRTYLPSASMDTKGERWRRILMRMRRLKGSSRRCGE</sequence>
<protein>
    <submittedName>
        <fullName evidence="2">Uncharacterized protein</fullName>
    </submittedName>
</protein>
<name>A0A0D0THB7_CRYGA</name>
<dbReference type="AlphaFoldDB" id="A0A0D0THB7"/>
<feature type="region of interest" description="Disordered" evidence="1">
    <location>
        <begin position="54"/>
        <end position="89"/>
    </location>
</feature>
<gene>
    <name evidence="2" type="ORF">I312_04812</name>
</gene>
<dbReference type="HOGENOM" id="CLU_2133406_0_0_1"/>
<feature type="region of interest" description="Disordered" evidence="1">
    <location>
        <begin position="1"/>
        <end position="22"/>
    </location>
</feature>